<dbReference type="PROSITE" id="PS51891">
    <property type="entry name" value="CENP_V_GFA"/>
    <property type="match status" value="1"/>
</dbReference>
<dbReference type="RefSeq" id="WP_237444661.1">
    <property type="nucleotide sequence ID" value="NZ_CAKLPX010000002.1"/>
</dbReference>
<comment type="similarity">
    <text evidence="1">Belongs to the Gfa family.</text>
</comment>
<evidence type="ECO:0000313" key="6">
    <source>
        <dbReference type="EMBL" id="CAH0991962.1"/>
    </source>
</evidence>
<protein>
    <recommendedName>
        <fullName evidence="5">CENP-V/GFA domain-containing protein</fullName>
    </recommendedName>
</protein>
<dbReference type="Proteomes" id="UP000838100">
    <property type="component" value="Unassembled WGS sequence"/>
</dbReference>
<dbReference type="PANTHER" id="PTHR33337">
    <property type="entry name" value="GFA DOMAIN-CONTAINING PROTEIN"/>
    <property type="match status" value="1"/>
</dbReference>
<reference evidence="6" key="1">
    <citation type="submission" date="2021-12" db="EMBL/GenBank/DDBJ databases">
        <authorList>
            <person name="Rodrigo-Torres L."/>
            <person name="Arahal R. D."/>
            <person name="Lucena T."/>
        </authorList>
    </citation>
    <scope>NUCLEOTIDE SEQUENCE</scope>
    <source>
        <strain evidence="6">CECT 8267</strain>
    </source>
</reference>
<dbReference type="Gene3D" id="3.90.1590.10">
    <property type="entry name" value="glutathione-dependent formaldehyde- activating enzyme (gfa)"/>
    <property type="match status" value="1"/>
</dbReference>
<keyword evidence="7" id="KW-1185">Reference proteome</keyword>
<dbReference type="EMBL" id="CAKLPX010000002">
    <property type="protein sequence ID" value="CAH0991962.1"/>
    <property type="molecule type" value="Genomic_DNA"/>
</dbReference>
<feature type="domain" description="CENP-V/GFA" evidence="5">
    <location>
        <begin position="6"/>
        <end position="118"/>
    </location>
</feature>
<evidence type="ECO:0000313" key="7">
    <source>
        <dbReference type="Proteomes" id="UP000838100"/>
    </source>
</evidence>
<dbReference type="PANTHER" id="PTHR33337:SF40">
    <property type="entry name" value="CENP-V_GFA DOMAIN-CONTAINING PROTEIN-RELATED"/>
    <property type="match status" value="1"/>
</dbReference>
<evidence type="ECO:0000256" key="1">
    <source>
        <dbReference type="ARBA" id="ARBA00005495"/>
    </source>
</evidence>
<evidence type="ECO:0000256" key="4">
    <source>
        <dbReference type="ARBA" id="ARBA00023239"/>
    </source>
</evidence>
<keyword evidence="2" id="KW-0479">Metal-binding</keyword>
<evidence type="ECO:0000259" key="5">
    <source>
        <dbReference type="PROSITE" id="PS51891"/>
    </source>
</evidence>
<evidence type="ECO:0000256" key="3">
    <source>
        <dbReference type="ARBA" id="ARBA00022833"/>
    </source>
</evidence>
<evidence type="ECO:0000256" key="2">
    <source>
        <dbReference type="ARBA" id="ARBA00022723"/>
    </source>
</evidence>
<keyword evidence="3" id="KW-0862">Zinc</keyword>
<proteinExistence type="inferred from homology"/>
<keyword evidence="4" id="KW-0456">Lyase</keyword>
<gene>
    <name evidence="6" type="ORF">SIN8267_02077</name>
</gene>
<dbReference type="Pfam" id="PF04828">
    <property type="entry name" value="GFA"/>
    <property type="match status" value="1"/>
</dbReference>
<sequence>MSSQIEKGRCLCGQVHYQINPAAVLSVHHCHCRDCQRASGSGFATIALLTSHDFILTGGTPKQYQSPGTSGATITRSFCGDCGSPLYSQSSLLDGLVLIKAGSLDDSDWLTLTSSFWGSSARSWAPTDDTCMVYAANPEH</sequence>
<comment type="caution">
    <text evidence="6">The sequence shown here is derived from an EMBL/GenBank/DDBJ whole genome shotgun (WGS) entry which is preliminary data.</text>
</comment>
<dbReference type="SUPFAM" id="SSF51316">
    <property type="entry name" value="Mss4-like"/>
    <property type="match status" value="1"/>
</dbReference>
<dbReference type="InterPro" id="IPR011057">
    <property type="entry name" value="Mss4-like_sf"/>
</dbReference>
<dbReference type="InterPro" id="IPR006913">
    <property type="entry name" value="CENP-V/GFA"/>
</dbReference>
<accession>A0ABN8EKQ0</accession>
<organism evidence="6 7">
    <name type="scientific">Sinobacterium norvegicum</name>
    <dbReference type="NCBI Taxonomy" id="1641715"/>
    <lineage>
        <taxon>Bacteria</taxon>
        <taxon>Pseudomonadati</taxon>
        <taxon>Pseudomonadota</taxon>
        <taxon>Gammaproteobacteria</taxon>
        <taxon>Cellvibrionales</taxon>
        <taxon>Spongiibacteraceae</taxon>
        <taxon>Sinobacterium</taxon>
    </lineage>
</organism>
<name>A0ABN8EKQ0_9GAMM</name>